<evidence type="ECO:0000313" key="2">
    <source>
        <dbReference type="Proteomes" id="UP001165060"/>
    </source>
</evidence>
<dbReference type="EMBL" id="BRYB01003257">
    <property type="protein sequence ID" value="GMI33599.1"/>
    <property type="molecule type" value="Genomic_DNA"/>
</dbReference>
<keyword evidence="2" id="KW-1185">Reference proteome</keyword>
<feature type="non-terminal residue" evidence="1">
    <location>
        <position position="1"/>
    </location>
</feature>
<evidence type="ECO:0000313" key="1">
    <source>
        <dbReference type="EMBL" id="GMI33599.1"/>
    </source>
</evidence>
<name>A0ABQ6MV69_9STRA</name>
<organism evidence="1 2">
    <name type="scientific">Tetraparma gracilis</name>
    <dbReference type="NCBI Taxonomy" id="2962635"/>
    <lineage>
        <taxon>Eukaryota</taxon>
        <taxon>Sar</taxon>
        <taxon>Stramenopiles</taxon>
        <taxon>Ochrophyta</taxon>
        <taxon>Bolidophyceae</taxon>
        <taxon>Parmales</taxon>
        <taxon>Triparmaceae</taxon>
        <taxon>Tetraparma</taxon>
    </lineage>
</organism>
<evidence type="ECO:0008006" key="3">
    <source>
        <dbReference type="Google" id="ProtNLM"/>
    </source>
</evidence>
<protein>
    <recommendedName>
        <fullName evidence="3">Ferredoxin</fullName>
    </recommendedName>
</protein>
<proteinExistence type="predicted"/>
<dbReference type="Proteomes" id="UP001165060">
    <property type="component" value="Unassembled WGS sequence"/>
</dbReference>
<reference evidence="1 2" key="1">
    <citation type="journal article" date="2023" name="Commun. Biol.">
        <title>Genome analysis of Parmales, the sister group of diatoms, reveals the evolutionary specialization of diatoms from phago-mixotrophs to photoautotrophs.</title>
        <authorList>
            <person name="Ban H."/>
            <person name="Sato S."/>
            <person name="Yoshikawa S."/>
            <person name="Yamada K."/>
            <person name="Nakamura Y."/>
            <person name="Ichinomiya M."/>
            <person name="Sato N."/>
            <person name="Blanc-Mathieu R."/>
            <person name="Endo H."/>
            <person name="Kuwata A."/>
            <person name="Ogata H."/>
        </authorList>
    </citation>
    <scope>NUCLEOTIDE SEQUENCE [LARGE SCALE GENOMIC DNA]</scope>
</reference>
<accession>A0ABQ6MV69</accession>
<sequence>WAWCDPAMLLCPEKAREFLIGDFDRLSTEEEPEPPQTEMV</sequence>
<gene>
    <name evidence="1" type="ORF">TeGR_g8541</name>
</gene>
<comment type="caution">
    <text evidence="1">The sequence shown here is derived from an EMBL/GenBank/DDBJ whole genome shotgun (WGS) entry which is preliminary data.</text>
</comment>